<evidence type="ECO:0000313" key="8">
    <source>
        <dbReference type="Proteomes" id="UP000095651"/>
    </source>
</evidence>
<comment type="similarity">
    <text evidence="1">Belongs to the sigma-70 factor family. ECF subfamily.</text>
</comment>
<dbReference type="InterPro" id="IPR013325">
    <property type="entry name" value="RNA_pol_sigma_r2"/>
</dbReference>
<dbReference type="InterPro" id="IPR013249">
    <property type="entry name" value="RNA_pol_sigma70_r4_t2"/>
</dbReference>
<dbReference type="Pfam" id="PF04542">
    <property type="entry name" value="Sigma70_r2"/>
    <property type="match status" value="1"/>
</dbReference>
<dbReference type="EMBL" id="CYZE01000030">
    <property type="protein sequence ID" value="CUP41970.1"/>
    <property type="molecule type" value="Genomic_DNA"/>
</dbReference>
<gene>
    <name evidence="7" type="primary">sigV_4</name>
    <name evidence="7" type="ORF">ERS852407_05890</name>
</gene>
<feature type="domain" description="RNA polymerase sigma-70 region 2" evidence="5">
    <location>
        <begin position="83"/>
        <end position="145"/>
    </location>
</feature>
<reference evidence="7 8" key="1">
    <citation type="submission" date="2015-09" db="EMBL/GenBank/DDBJ databases">
        <authorList>
            <consortium name="Pathogen Informatics"/>
        </authorList>
    </citation>
    <scope>NUCLEOTIDE SEQUENCE [LARGE SCALE GENOMIC DNA]</scope>
    <source>
        <strain evidence="7 8">2789STDY5608850</strain>
    </source>
</reference>
<evidence type="ECO:0000256" key="3">
    <source>
        <dbReference type="ARBA" id="ARBA00023082"/>
    </source>
</evidence>
<evidence type="ECO:0000259" key="5">
    <source>
        <dbReference type="Pfam" id="PF04542"/>
    </source>
</evidence>
<dbReference type="InterPro" id="IPR036388">
    <property type="entry name" value="WH-like_DNA-bd_sf"/>
</dbReference>
<evidence type="ECO:0000313" key="7">
    <source>
        <dbReference type="EMBL" id="CUP41970.1"/>
    </source>
</evidence>
<dbReference type="PANTHER" id="PTHR43133">
    <property type="entry name" value="RNA POLYMERASE ECF-TYPE SIGMA FACTO"/>
    <property type="match status" value="1"/>
</dbReference>
<evidence type="ECO:0000256" key="4">
    <source>
        <dbReference type="ARBA" id="ARBA00023163"/>
    </source>
</evidence>
<evidence type="ECO:0000259" key="6">
    <source>
        <dbReference type="Pfam" id="PF08281"/>
    </source>
</evidence>
<dbReference type="SUPFAM" id="SSF88659">
    <property type="entry name" value="Sigma3 and sigma4 domains of RNA polymerase sigma factors"/>
    <property type="match status" value="1"/>
</dbReference>
<dbReference type="Pfam" id="PF08281">
    <property type="entry name" value="Sigma70_r4_2"/>
    <property type="match status" value="1"/>
</dbReference>
<proteinExistence type="inferred from homology"/>
<protein>
    <submittedName>
        <fullName evidence="7">ECF subfamily RNA polymerase sigma-24 subunit</fullName>
    </submittedName>
</protein>
<dbReference type="Proteomes" id="UP000095651">
    <property type="component" value="Unassembled WGS sequence"/>
</dbReference>
<dbReference type="RefSeq" id="WP_242868013.1">
    <property type="nucleotide sequence ID" value="NZ_CABIXC010000030.1"/>
</dbReference>
<dbReference type="AlphaFoldDB" id="A0A174N6J7"/>
<name>A0A174N6J7_9FIRM</name>
<dbReference type="InterPro" id="IPR007627">
    <property type="entry name" value="RNA_pol_sigma70_r2"/>
</dbReference>
<dbReference type="CDD" id="cd06171">
    <property type="entry name" value="Sigma70_r4"/>
    <property type="match status" value="1"/>
</dbReference>
<keyword evidence="4" id="KW-0804">Transcription</keyword>
<dbReference type="Gene3D" id="1.10.1740.10">
    <property type="match status" value="1"/>
</dbReference>
<organism evidence="7 8">
    <name type="scientific">Hungatella hathewayi</name>
    <dbReference type="NCBI Taxonomy" id="154046"/>
    <lineage>
        <taxon>Bacteria</taxon>
        <taxon>Bacillati</taxon>
        <taxon>Bacillota</taxon>
        <taxon>Clostridia</taxon>
        <taxon>Lachnospirales</taxon>
        <taxon>Lachnospiraceae</taxon>
        <taxon>Hungatella</taxon>
    </lineage>
</organism>
<keyword evidence="3" id="KW-0731">Sigma factor</keyword>
<dbReference type="InterPro" id="IPR039425">
    <property type="entry name" value="RNA_pol_sigma-70-like"/>
</dbReference>
<dbReference type="NCBIfam" id="TIGR02937">
    <property type="entry name" value="sigma70-ECF"/>
    <property type="match status" value="1"/>
</dbReference>
<dbReference type="InterPro" id="IPR014284">
    <property type="entry name" value="RNA_pol_sigma-70_dom"/>
</dbReference>
<accession>A0A174N6J7</accession>
<dbReference type="InterPro" id="IPR013324">
    <property type="entry name" value="RNA_pol_sigma_r3/r4-like"/>
</dbReference>
<keyword evidence="2" id="KW-0805">Transcription regulation</keyword>
<dbReference type="GO" id="GO:0003677">
    <property type="term" value="F:DNA binding"/>
    <property type="evidence" value="ECO:0007669"/>
    <property type="project" value="InterPro"/>
</dbReference>
<dbReference type="GO" id="GO:0006352">
    <property type="term" value="P:DNA-templated transcription initiation"/>
    <property type="evidence" value="ECO:0007669"/>
    <property type="project" value="InterPro"/>
</dbReference>
<dbReference type="SUPFAM" id="SSF88946">
    <property type="entry name" value="Sigma2 domain of RNA polymerase sigma factors"/>
    <property type="match status" value="1"/>
</dbReference>
<dbReference type="Gene3D" id="1.10.10.10">
    <property type="entry name" value="Winged helix-like DNA-binding domain superfamily/Winged helix DNA-binding domain"/>
    <property type="match status" value="1"/>
</dbReference>
<feature type="domain" description="RNA polymerase sigma factor 70 region 4 type 2" evidence="6">
    <location>
        <begin position="170"/>
        <end position="219"/>
    </location>
</feature>
<dbReference type="PANTHER" id="PTHR43133:SF60">
    <property type="entry name" value="RNA POLYMERASE SIGMA FACTOR SIGV"/>
    <property type="match status" value="1"/>
</dbReference>
<dbReference type="GO" id="GO:0016987">
    <property type="term" value="F:sigma factor activity"/>
    <property type="evidence" value="ECO:0007669"/>
    <property type="project" value="UniProtKB-KW"/>
</dbReference>
<sequence>MEVCIYLKRGWKDCMISFLRNICSYKQSRRRILFANEAKAAFGEFANKTKAASGEFANKAKAVSGGNAANREAVNMQAARVLDEYGNSILRLAYSYLHNMSDAEDILQETLIQFLKTGPLLENTSHEKAWLLKVAANLSKNRIEYNRIRQTDELEETLAADCREDLSFVWEAVKALPDKYREVIHLFHYEGYSTAQIGKLLNRKEATVRSDLRRGRQKLKDILKEAYDFG</sequence>
<evidence type="ECO:0000256" key="2">
    <source>
        <dbReference type="ARBA" id="ARBA00023015"/>
    </source>
</evidence>
<evidence type="ECO:0000256" key="1">
    <source>
        <dbReference type="ARBA" id="ARBA00010641"/>
    </source>
</evidence>